<feature type="region of interest" description="Interaction with DNA" evidence="8">
    <location>
        <begin position="167"/>
        <end position="172"/>
    </location>
</feature>
<gene>
    <name evidence="8" type="primary">topA</name>
    <name evidence="12" type="ORF">QJT81_21135</name>
</gene>
<feature type="site" description="Interaction with DNA" evidence="8">
    <location>
        <position position="33"/>
    </location>
</feature>
<comment type="similarity">
    <text evidence="2 8">Belongs to the type IA topoisomerase family.</text>
</comment>
<dbReference type="InterPro" id="IPR006171">
    <property type="entry name" value="TOPRIM_dom"/>
</dbReference>
<feature type="region of interest" description="Disordered" evidence="9">
    <location>
        <begin position="348"/>
        <end position="371"/>
    </location>
</feature>
<reference evidence="12" key="2">
    <citation type="submission" date="2023-04" db="EMBL/GenBank/DDBJ databases">
        <authorList>
            <person name="Beletskiy A.V."/>
            <person name="Mardanov A.V."/>
            <person name="Ravin N.V."/>
        </authorList>
    </citation>
    <scope>NUCLEOTIDE SEQUENCE</scope>
    <source>
        <strain evidence="12">GKL-02</strain>
    </source>
</reference>
<dbReference type="InterPro" id="IPR034149">
    <property type="entry name" value="TOPRIM_TopoI"/>
</dbReference>
<dbReference type="CDD" id="cd00186">
    <property type="entry name" value="TOP1Ac"/>
    <property type="match status" value="1"/>
</dbReference>
<dbReference type="PROSITE" id="PS52039">
    <property type="entry name" value="TOPO_IA_2"/>
    <property type="match status" value="1"/>
</dbReference>
<evidence type="ECO:0000256" key="4">
    <source>
        <dbReference type="ARBA" id="ARBA00022842"/>
    </source>
</evidence>
<dbReference type="GO" id="GO:0046872">
    <property type="term" value="F:metal ion binding"/>
    <property type="evidence" value="ECO:0007669"/>
    <property type="project" value="UniProtKB-KW"/>
</dbReference>
<dbReference type="SMART" id="SM00493">
    <property type="entry name" value="TOPRIM"/>
    <property type="match status" value="1"/>
</dbReference>
<dbReference type="InterPro" id="IPR028612">
    <property type="entry name" value="Topoisom_1_IA"/>
</dbReference>
<dbReference type="PANTHER" id="PTHR42785:SF1">
    <property type="entry name" value="DNA TOPOISOMERASE"/>
    <property type="match status" value="1"/>
</dbReference>
<feature type="active site" description="O-(5'-phospho-DNA)-tyrosine intermediate" evidence="8">
    <location>
        <position position="307"/>
    </location>
</feature>
<comment type="caution">
    <text evidence="8">Lacks conserved residue(s) required for the propagation of feature annotation.</text>
</comment>
<feature type="site" description="Interaction with DNA" evidence="8">
    <location>
        <position position="143"/>
    </location>
</feature>
<dbReference type="PROSITE" id="PS00396">
    <property type="entry name" value="TOPO_IA_1"/>
    <property type="match status" value="1"/>
</dbReference>
<dbReference type="InterPro" id="IPR003602">
    <property type="entry name" value="Topo_IA_DNA-bd_dom"/>
</dbReference>
<dbReference type="InterPro" id="IPR013826">
    <property type="entry name" value="Topo_IA_cen_sub3"/>
</dbReference>
<evidence type="ECO:0000256" key="8">
    <source>
        <dbReference type="HAMAP-Rule" id="MF_00952"/>
    </source>
</evidence>
<dbReference type="GO" id="GO:0003677">
    <property type="term" value="F:DNA binding"/>
    <property type="evidence" value="ECO:0007669"/>
    <property type="project" value="UniProtKB-KW"/>
</dbReference>
<dbReference type="SUPFAM" id="SSF56712">
    <property type="entry name" value="Prokaryotic type I DNA topoisomerase"/>
    <property type="match status" value="1"/>
</dbReference>
<feature type="domain" description="Topo IA-type catalytic" evidence="11">
    <location>
        <begin position="133"/>
        <end position="569"/>
    </location>
</feature>
<feature type="site" description="Interaction with DNA" evidence="8">
    <location>
        <position position="309"/>
    </location>
</feature>
<dbReference type="InterPro" id="IPR000380">
    <property type="entry name" value="Topo_IA"/>
</dbReference>
<feature type="site" description="Interaction with DNA" evidence="8">
    <location>
        <position position="144"/>
    </location>
</feature>
<dbReference type="Gene3D" id="1.10.290.10">
    <property type="entry name" value="Topoisomerase I, domain 4"/>
    <property type="match status" value="1"/>
</dbReference>
<comment type="subunit">
    <text evidence="8">Monomer.</text>
</comment>
<dbReference type="Gene3D" id="3.40.50.140">
    <property type="match status" value="1"/>
</dbReference>
<feature type="site" description="Interaction with DNA" evidence="8">
    <location>
        <position position="147"/>
    </location>
</feature>
<dbReference type="PROSITE" id="PS50880">
    <property type="entry name" value="TOPRIM"/>
    <property type="match status" value="1"/>
</dbReference>
<sequence length="824" mass="92503">MSENLVIVESPAKGKTIQKYLGSGFEVLASYGHVRDLIPKEGAVDPDNGYAMRYEIIDRNQKHVDAIARALKKADNLYLATDPDREGEAISWHLYELLNERGALKGKNVQRVVFHEITKHAVQEAVANPRDLAYDLVDAQQARRALDYLVGFNLSPLLWRKIKPSLSAGRVQSPALRLIVEREEEIERFVRQEYWTMTAQNEKDAQAFSARLHTLDSHKLDQFDINNEARASEVRQHLLQVANGKLLVSKVDKKQRKRYPAPPFTTSTLQQEAVRKLKFSTQRAMRVAQQLYEGIDLGNGPVGLITYMRTDSVTLANEALAELRGLIEQRYGQDKLPETPNFYKNKSKNAQEAHEAVRPTSAHRTPEQVKSHLNEEQFRLYELIWKRTVACQMIYATLDTVSADLNAETGSFFRASGSTIRDPGFLMVYEEGLDDRASEKESPLPPLEEGESITLHDIAAEQHFTEPPPRYSEASLVKALEEYGIGRPSTYASIISTLLAREYVELDNRRFTPTDIGRIVIRFLTEHFTQYVDYDFTANLENELDEISRGEKAWVPVMDAFWQPFHQLVDEKMESVNRSDVLQSRELGIDPTSGRPVSVRLGRFGPMVQIGTKDDEEKPVFAGLRPGMKLDTVTLEEALELFKLPRQLGETEDGKAISANVGRFGPYVKYGDQFASLKKEDDPHTITLERALELIAEKKVKDAEKILVDFGNGVQILKGRWGPYINKVIKRVKVQARLPKDREPDSMTLEECEALIAVVAEAKSAKKGAKKAAAVKPETEAADKPVAAKAEKPKPVTAKAAPKKASTAKKPAGKKTTASKKSAS</sequence>
<dbReference type="PRINTS" id="PR00417">
    <property type="entry name" value="PRTPISMRASEI"/>
</dbReference>
<dbReference type="EC" id="5.6.2.1" evidence="8"/>
<dbReference type="GO" id="GO:0003917">
    <property type="term" value="F:DNA topoisomerase type I (single strand cut, ATP-independent) activity"/>
    <property type="evidence" value="ECO:0007669"/>
    <property type="project" value="UniProtKB-UniRule"/>
</dbReference>
<evidence type="ECO:0000259" key="11">
    <source>
        <dbReference type="PROSITE" id="PS52039"/>
    </source>
</evidence>
<evidence type="ECO:0000259" key="10">
    <source>
        <dbReference type="PROSITE" id="PS50880"/>
    </source>
</evidence>
<dbReference type="Gene3D" id="2.70.20.10">
    <property type="entry name" value="Topoisomerase I, domain 3"/>
    <property type="match status" value="1"/>
</dbReference>
<proteinExistence type="inferred from homology"/>
<dbReference type="Pfam" id="PF01751">
    <property type="entry name" value="Toprim"/>
    <property type="match status" value="1"/>
</dbReference>
<dbReference type="NCBIfam" id="NF006451">
    <property type="entry name" value="PRK08780.1"/>
    <property type="match status" value="1"/>
</dbReference>
<comment type="catalytic activity">
    <reaction evidence="1 8">
        <text>ATP-independent breakage of single-stranded DNA, followed by passage and rejoining.</text>
        <dbReference type="EC" id="5.6.2.1"/>
    </reaction>
</comment>
<accession>A0AA95KPP3</accession>
<evidence type="ECO:0000256" key="3">
    <source>
        <dbReference type="ARBA" id="ARBA00022723"/>
    </source>
</evidence>
<dbReference type="KEGG" id="tput:QJT81_21135"/>
<dbReference type="Pfam" id="PF13368">
    <property type="entry name" value="Toprim_C_rpt"/>
    <property type="match status" value="3"/>
</dbReference>
<dbReference type="AlphaFoldDB" id="A0AA95KPP3"/>
<keyword evidence="7 8" id="KW-0413">Isomerase</keyword>
<dbReference type="NCBIfam" id="TIGR01051">
    <property type="entry name" value="topA_bact"/>
    <property type="match status" value="1"/>
</dbReference>
<feature type="compositionally biased region" description="Low complexity" evidence="9">
    <location>
        <begin position="795"/>
        <end position="824"/>
    </location>
</feature>
<evidence type="ECO:0000256" key="9">
    <source>
        <dbReference type="SAM" id="MobiDB-lite"/>
    </source>
</evidence>
<feature type="domain" description="Toprim" evidence="10">
    <location>
        <begin position="3"/>
        <end position="117"/>
    </location>
</feature>
<organism evidence="12">
    <name type="scientific">Candidatus Thiothrix putei</name>
    <dbReference type="NCBI Taxonomy" id="3080811"/>
    <lineage>
        <taxon>Bacteria</taxon>
        <taxon>Pseudomonadati</taxon>
        <taxon>Pseudomonadota</taxon>
        <taxon>Gammaproteobacteria</taxon>
        <taxon>Thiotrichales</taxon>
        <taxon>Thiotrichaceae</taxon>
        <taxon>Thiothrix</taxon>
    </lineage>
</organism>
<comment type="function">
    <text evidence="8">Releases the supercoiling and torsional tension of DNA, which is introduced during the DNA replication and transcription, by transiently cleaving and rejoining one strand of the DNA duplex. Introduces a single-strand break via transesterification at a target site in duplex DNA. The scissile phosphodiester is attacked by the catalytic tyrosine of the enzyme, resulting in the formation of a DNA-(5'-phosphotyrosyl)-enzyme intermediate and the expulsion of a 3'-OH DNA strand. The free DNA strand then undergoes passage around the unbroken strand, thus removing DNA supercoils. Finally, in the religation step, the DNA 3'-OH attacks the covalent intermediate to expel the active-site tyrosine and restore the DNA phosphodiester backbone.</text>
</comment>
<dbReference type="PANTHER" id="PTHR42785">
    <property type="entry name" value="DNA TOPOISOMERASE, TYPE IA, CORE"/>
    <property type="match status" value="1"/>
</dbReference>
<keyword evidence="5 8" id="KW-0799">Topoisomerase</keyword>
<evidence type="ECO:0000256" key="7">
    <source>
        <dbReference type="ARBA" id="ARBA00023235"/>
    </source>
</evidence>
<dbReference type="InterPro" id="IPR023406">
    <property type="entry name" value="Topo_IA_AS"/>
</dbReference>
<feature type="site" description="Interaction with DNA" evidence="8">
    <location>
        <position position="501"/>
    </location>
</feature>
<feature type="region of interest" description="Disordered" evidence="9">
    <location>
        <begin position="767"/>
        <end position="824"/>
    </location>
</feature>
<dbReference type="InterPro" id="IPR013825">
    <property type="entry name" value="Topo_IA_cen_sub2"/>
</dbReference>
<keyword evidence="6 8" id="KW-0238">DNA-binding</keyword>
<dbReference type="InterPro" id="IPR013824">
    <property type="entry name" value="Topo_IA_cen_sub1"/>
</dbReference>
<keyword evidence="4" id="KW-0460">Magnesium</keyword>
<dbReference type="InterPro" id="IPR005733">
    <property type="entry name" value="TopoI_bac-type"/>
</dbReference>
<evidence type="ECO:0000256" key="6">
    <source>
        <dbReference type="ARBA" id="ARBA00023125"/>
    </source>
</evidence>
<dbReference type="InterPro" id="IPR025589">
    <property type="entry name" value="Toprim_C_rpt"/>
</dbReference>
<dbReference type="SMART" id="SM00437">
    <property type="entry name" value="TOP1Ac"/>
    <property type="match status" value="1"/>
</dbReference>
<evidence type="ECO:0000256" key="5">
    <source>
        <dbReference type="ARBA" id="ARBA00023029"/>
    </source>
</evidence>
<dbReference type="Gene3D" id="1.10.460.10">
    <property type="entry name" value="Topoisomerase I, domain 2"/>
    <property type="match status" value="1"/>
</dbReference>
<dbReference type="EMBL" id="CP124756">
    <property type="protein sequence ID" value="WGZ94248.1"/>
    <property type="molecule type" value="Genomic_DNA"/>
</dbReference>
<evidence type="ECO:0000256" key="2">
    <source>
        <dbReference type="ARBA" id="ARBA00009446"/>
    </source>
</evidence>
<dbReference type="Proteomes" id="UP001301326">
    <property type="component" value="Chromosome"/>
</dbReference>
<dbReference type="SMART" id="SM00436">
    <property type="entry name" value="TOP1Bc"/>
    <property type="match status" value="1"/>
</dbReference>
<dbReference type="InterPro" id="IPR023405">
    <property type="entry name" value="Topo_IA_core_domain"/>
</dbReference>
<protein>
    <recommendedName>
        <fullName evidence="8">DNA topoisomerase 1</fullName>
        <ecNumber evidence="8">5.6.2.1</ecNumber>
    </recommendedName>
    <alternativeName>
        <fullName evidence="8">DNA topoisomerase I</fullName>
    </alternativeName>
</protein>
<name>A0AA95KPP3_9GAMM</name>
<keyword evidence="3" id="KW-0479">Metal-binding</keyword>
<reference evidence="12" key="1">
    <citation type="journal article" date="2023" name="Int. J. Mol. Sci.">
        <title>Metagenomics Revealed a New Genus 'Candidatus Thiocaldithrix dubininis' gen. nov., sp. nov. and a New Species 'Candidatus Thiothrix putei' sp. nov. in the Family Thiotrichaceae, Some Members of Which Have Traits of Both Na+- and H+-Motive Energetics.</title>
        <authorList>
            <person name="Ravin N.V."/>
            <person name="Muntyan M.S."/>
            <person name="Smolyakov D.D."/>
            <person name="Rudenko T.S."/>
            <person name="Beletsky A.V."/>
            <person name="Mardanov A.V."/>
            <person name="Grabovich M.Y."/>
        </authorList>
    </citation>
    <scope>NUCLEOTIDE SEQUENCE</scope>
    <source>
        <strain evidence="12">GKL-02</strain>
    </source>
</reference>
<dbReference type="InterPro" id="IPR003601">
    <property type="entry name" value="Topo_IA_2"/>
</dbReference>
<dbReference type="Pfam" id="PF01131">
    <property type="entry name" value="Topoisom_bac"/>
    <property type="match status" value="1"/>
</dbReference>
<evidence type="ECO:0000313" key="12">
    <source>
        <dbReference type="EMBL" id="WGZ94248.1"/>
    </source>
</evidence>
<dbReference type="CDD" id="cd03363">
    <property type="entry name" value="TOPRIM_TopoIA_TopoI"/>
    <property type="match status" value="1"/>
</dbReference>
<dbReference type="InterPro" id="IPR013497">
    <property type="entry name" value="Topo_IA_cen"/>
</dbReference>
<evidence type="ECO:0000256" key="1">
    <source>
        <dbReference type="ARBA" id="ARBA00000213"/>
    </source>
</evidence>
<dbReference type="GO" id="GO:0006265">
    <property type="term" value="P:DNA topological change"/>
    <property type="evidence" value="ECO:0007669"/>
    <property type="project" value="UniProtKB-UniRule"/>
</dbReference>
<dbReference type="HAMAP" id="MF_00952">
    <property type="entry name" value="Topoisom_1_prok"/>
    <property type="match status" value="1"/>
</dbReference>
<feature type="site" description="Interaction with DNA" evidence="8">
    <location>
        <position position="159"/>
    </location>
</feature>